<feature type="binding site" evidence="12">
    <location>
        <position position="662"/>
    </location>
    <ligand>
        <name>Zn(2+)</name>
        <dbReference type="ChEBI" id="CHEBI:29105"/>
    </ligand>
</feature>
<dbReference type="InterPro" id="IPR050058">
    <property type="entry name" value="Ala-tRNA_ligase"/>
</dbReference>
<keyword evidence="10 12" id="KW-0648">Protein biosynthesis</keyword>
<comment type="function">
    <text evidence="12">Catalyzes the attachment of alanine to tRNA(Ala) in a two-step reaction: alanine is first activated by ATP to form Ala-AMP and then transferred to the acceptor end of tRNA(Ala). Also edits incorrectly charged Ser-tRNA(Ala) and Gly-tRNA(Ala) via its editing domain.</text>
</comment>
<keyword evidence="6 12" id="KW-0547">Nucleotide-binding</keyword>
<dbReference type="NCBIfam" id="TIGR00344">
    <property type="entry name" value="alaS"/>
    <property type="match status" value="1"/>
</dbReference>
<dbReference type="FunFam" id="3.30.980.10:FF:000004">
    <property type="entry name" value="Alanine--tRNA ligase, cytoplasmic"/>
    <property type="match status" value="1"/>
</dbReference>
<sequence>MKSAEIREKFLKFFESKGHQIVASSSLVPHADPTLLFTNAGMNQFKDVFLGFDKRPYLRATTSQKCVRAGGKHNDLENVGYTARHHTFFEMLGNFSFGDYFKLDAIRYAWELLVEVYQLPADRLWVTVYAEDDEAYDIWTREIGVPAERVVRIGDNKGARYASDNFWMMGDTGPCGPCTEIFYDHGEGIPGGPPGSADEDGDRYIEIWNNVFMQFNRDEAGVMHPLPKPSVDTGMGLERTAAVLQHVHSNYEIDLFVRLIAAAARETAASDLDSPSLRVLADHIRACAFLISDGVIPGNEGRGYVLRRIIRRAIRHGYKLGARAAFFHRMLPDLVAEMGAAYPELASNEARVSEVLRQEEIRFFETIEHGMSILEGELAAMPGQGVFNGATAFKLHDTFGFPLDLTADVCRERGVSVDVAAFAAAMAHQKEQARAAGKFRMAAALEYGGPATGFHGYETLDCSGRVLALYRDGSPVAELKEGELGVVVLDETPFYAESGGQVGDRGVLQSAQGIFAVEDTQKIQAAVFGHQGVVRTGLIRVGDAIVARVDALARARTVRNHSATHLMHKALREVLGSHVQQKGSLVDAEKTRFDFAHNAPLTADEIRRVEILVNNEILVNSAAEARIMPIEDAQRSGAMMLFGEKYGDEVRVLTIGSSKELCGGVHVRRSGDIGLFKIVAETGVAAGIRRIEAVTGDLALTMVQQQQAMLNEAAAAFKAPVAEVPAKLAQVLDNVRSLEKELARLKGKLASAQGDDLLAQAVEVRGARVLAAVMEGADVNALRAAIDKLRDKLKSAAIVLASTTDGKVTLIAGVTSDLTGKVKAGELVNMVAQQVGGKGGGRPDMAQAGGSDPAKLPAALASVRAWVEQRL</sequence>
<dbReference type="Gene3D" id="3.30.980.10">
    <property type="entry name" value="Threonyl-trna Synthetase, Chain A, domain 2"/>
    <property type="match status" value="1"/>
</dbReference>
<evidence type="ECO:0000256" key="11">
    <source>
        <dbReference type="ARBA" id="ARBA00023146"/>
    </source>
</evidence>
<dbReference type="InterPro" id="IPR002318">
    <property type="entry name" value="Ala-tRNA-lgiase_IIc"/>
</dbReference>
<reference evidence="15 16" key="1">
    <citation type="submission" date="2020-10" db="EMBL/GenBank/DDBJ databases">
        <title>Connecting structure to function with the recovery of over 1000 high-quality activated sludge metagenome-assembled genomes encoding full-length rRNA genes using long-read sequencing.</title>
        <authorList>
            <person name="Singleton C.M."/>
            <person name="Petriglieri F."/>
            <person name="Kristensen J.M."/>
            <person name="Kirkegaard R.H."/>
            <person name="Michaelsen T.Y."/>
            <person name="Andersen M.H."/>
            <person name="Karst S.M."/>
            <person name="Dueholm M.S."/>
            <person name="Nielsen P.H."/>
            <person name="Albertsen M."/>
        </authorList>
    </citation>
    <scope>NUCLEOTIDE SEQUENCE [LARGE SCALE GENOMIC DNA]</scope>
    <source>
        <strain evidence="15">Fred_18-Q3-R57-64_BAT3C.720</strain>
    </source>
</reference>
<dbReference type="GO" id="GO:0000049">
    <property type="term" value="F:tRNA binding"/>
    <property type="evidence" value="ECO:0007669"/>
    <property type="project" value="UniProtKB-KW"/>
</dbReference>
<dbReference type="SMART" id="SM00863">
    <property type="entry name" value="tRNA_SAD"/>
    <property type="match status" value="1"/>
</dbReference>
<accession>A0A935W5M0</accession>
<dbReference type="FunFam" id="3.10.310.40:FF:000001">
    <property type="entry name" value="Alanine--tRNA ligase"/>
    <property type="match status" value="1"/>
</dbReference>
<dbReference type="FunFam" id="2.40.30.130:FF:000001">
    <property type="entry name" value="Alanine--tRNA ligase"/>
    <property type="match status" value="1"/>
</dbReference>
<dbReference type="InterPro" id="IPR009000">
    <property type="entry name" value="Transl_B-barrel_sf"/>
</dbReference>
<dbReference type="Gene3D" id="3.10.310.40">
    <property type="match status" value="1"/>
</dbReference>
<feature type="coiled-coil region" evidence="13">
    <location>
        <begin position="728"/>
        <end position="755"/>
    </location>
</feature>
<dbReference type="Pfam" id="PF02272">
    <property type="entry name" value="DHHA1"/>
    <property type="match status" value="1"/>
</dbReference>
<dbReference type="GO" id="GO:0004813">
    <property type="term" value="F:alanine-tRNA ligase activity"/>
    <property type="evidence" value="ECO:0007669"/>
    <property type="project" value="UniProtKB-UniRule"/>
</dbReference>
<evidence type="ECO:0000256" key="3">
    <source>
        <dbReference type="ARBA" id="ARBA00022555"/>
    </source>
</evidence>
<keyword evidence="11 12" id="KW-0030">Aminoacyl-tRNA synthetase</keyword>
<dbReference type="GO" id="GO:0005524">
    <property type="term" value="F:ATP binding"/>
    <property type="evidence" value="ECO:0007669"/>
    <property type="project" value="UniProtKB-UniRule"/>
</dbReference>
<evidence type="ECO:0000313" key="15">
    <source>
        <dbReference type="EMBL" id="MBK7956322.1"/>
    </source>
</evidence>
<feature type="domain" description="Alanyl-transfer RNA synthetases family profile" evidence="14">
    <location>
        <begin position="1"/>
        <end position="705"/>
    </location>
</feature>
<dbReference type="Pfam" id="PF07973">
    <property type="entry name" value="tRNA_SAD"/>
    <property type="match status" value="1"/>
</dbReference>
<dbReference type="EC" id="6.1.1.7" evidence="12"/>
<dbReference type="SUPFAM" id="SSF101353">
    <property type="entry name" value="Putative anticodon-binding domain of alanyl-tRNA synthetase (AlaRS)"/>
    <property type="match status" value="1"/>
</dbReference>
<evidence type="ECO:0000256" key="2">
    <source>
        <dbReference type="ARBA" id="ARBA00008226"/>
    </source>
</evidence>
<keyword evidence="8 12" id="KW-0067">ATP-binding</keyword>
<dbReference type="AlphaFoldDB" id="A0A935W5M0"/>
<dbReference type="InterPro" id="IPR012947">
    <property type="entry name" value="tRNA_SAD"/>
</dbReference>
<dbReference type="Gene3D" id="2.40.30.130">
    <property type="match status" value="1"/>
</dbReference>
<keyword evidence="7 12" id="KW-0862">Zinc</keyword>
<dbReference type="PANTHER" id="PTHR11777:SF9">
    <property type="entry name" value="ALANINE--TRNA LIGASE, CYTOPLASMIC"/>
    <property type="match status" value="1"/>
</dbReference>
<dbReference type="SUPFAM" id="SSF50447">
    <property type="entry name" value="Translation proteins"/>
    <property type="match status" value="1"/>
</dbReference>
<keyword evidence="9 12" id="KW-0694">RNA-binding</keyword>
<dbReference type="GO" id="GO:0002161">
    <property type="term" value="F:aminoacyl-tRNA deacylase activity"/>
    <property type="evidence" value="ECO:0007669"/>
    <property type="project" value="TreeGrafter"/>
</dbReference>
<keyword evidence="3 12" id="KW-0820">tRNA-binding</keyword>
<dbReference type="FunFam" id="3.30.54.20:FF:000001">
    <property type="entry name" value="Alanine--tRNA ligase"/>
    <property type="match status" value="1"/>
</dbReference>
<dbReference type="InterPro" id="IPR003156">
    <property type="entry name" value="DHHA1_dom"/>
</dbReference>
<dbReference type="HAMAP" id="MF_00036_B">
    <property type="entry name" value="Ala_tRNA_synth_B"/>
    <property type="match status" value="1"/>
</dbReference>
<evidence type="ECO:0000256" key="1">
    <source>
        <dbReference type="ARBA" id="ARBA00004496"/>
    </source>
</evidence>
<dbReference type="EMBL" id="JADJOT010000012">
    <property type="protein sequence ID" value="MBK7956322.1"/>
    <property type="molecule type" value="Genomic_DNA"/>
</dbReference>
<dbReference type="PANTHER" id="PTHR11777">
    <property type="entry name" value="ALANYL-TRNA SYNTHETASE"/>
    <property type="match status" value="1"/>
</dbReference>
<comment type="similarity">
    <text evidence="2 12">Belongs to the class-II aminoacyl-tRNA synthetase family.</text>
</comment>
<dbReference type="GO" id="GO:0045892">
    <property type="term" value="P:negative regulation of DNA-templated transcription"/>
    <property type="evidence" value="ECO:0007669"/>
    <property type="project" value="TreeGrafter"/>
</dbReference>
<comment type="cofactor">
    <cofactor evidence="12">
        <name>Zn(2+)</name>
        <dbReference type="ChEBI" id="CHEBI:29105"/>
    </cofactor>
    <text evidence="12">Binds 1 zinc ion per subunit.</text>
</comment>
<name>A0A935W5M0_9PROT</name>
<evidence type="ECO:0000256" key="8">
    <source>
        <dbReference type="ARBA" id="ARBA00022840"/>
    </source>
</evidence>
<evidence type="ECO:0000256" key="6">
    <source>
        <dbReference type="ARBA" id="ARBA00022741"/>
    </source>
</evidence>
<dbReference type="InterPro" id="IPR023033">
    <property type="entry name" value="Ala_tRNA_ligase_euk/bac"/>
</dbReference>
<dbReference type="InterPro" id="IPR045864">
    <property type="entry name" value="aa-tRNA-synth_II/BPL/LPL"/>
</dbReference>
<evidence type="ECO:0000256" key="5">
    <source>
        <dbReference type="ARBA" id="ARBA00022723"/>
    </source>
</evidence>
<dbReference type="InterPro" id="IPR018163">
    <property type="entry name" value="Thr/Ala-tRNA-synth_IIc_edit"/>
</dbReference>
<dbReference type="GO" id="GO:0008270">
    <property type="term" value="F:zinc ion binding"/>
    <property type="evidence" value="ECO:0007669"/>
    <property type="project" value="UniProtKB-UniRule"/>
</dbReference>
<organism evidence="15 16">
    <name type="scientific">Candidatus Accumulibacter affinis</name>
    <dbReference type="NCBI Taxonomy" id="2954384"/>
    <lineage>
        <taxon>Bacteria</taxon>
        <taxon>Pseudomonadati</taxon>
        <taxon>Pseudomonadota</taxon>
        <taxon>Betaproteobacteria</taxon>
        <taxon>Candidatus Accumulibacter</taxon>
    </lineage>
</organism>
<dbReference type="SUPFAM" id="SSF55681">
    <property type="entry name" value="Class II aaRS and biotin synthetases"/>
    <property type="match status" value="1"/>
</dbReference>
<gene>
    <name evidence="12 15" type="primary">alaS</name>
    <name evidence="15" type="ORF">IPK02_21555</name>
</gene>
<keyword evidence="13" id="KW-0175">Coiled coil</keyword>
<proteinExistence type="inferred from homology"/>
<evidence type="ECO:0000256" key="7">
    <source>
        <dbReference type="ARBA" id="ARBA00022833"/>
    </source>
</evidence>
<dbReference type="Gene3D" id="3.30.930.10">
    <property type="entry name" value="Bira Bifunctional Protein, Domain 2"/>
    <property type="match status" value="1"/>
</dbReference>
<dbReference type="PROSITE" id="PS50860">
    <property type="entry name" value="AA_TRNA_LIGASE_II_ALA"/>
    <property type="match status" value="1"/>
</dbReference>
<evidence type="ECO:0000256" key="12">
    <source>
        <dbReference type="HAMAP-Rule" id="MF_00036"/>
    </source>
</evidence>
<feature type="binding site" evidence="12">
    <location>
        <position position="565"/>
    </location>
    <ligand>
        <name>Zn(2+)</name>
        <dbReference type="ChEBI" id="CHEBI:29105"/>
    </ligand>
</feature>
<dbReference type="SUPFAM" id="SSF55186">
    <property type="entry name" value="ThrRS/AlaRS common domain"/>
    <property type="match status" value="1"/>
</dbReference>
<protein>
    <recommendedName>
        <fullName evidence="12">Alanine--tRNA ligase</fullName>
        <ecNumber evidence="12">6.1.1.7</ecNumber>
    </recommendedName>
    <alternativeName>
        <fullName evidence="12">Alanyl-tRNA synthetase</fullName>
        <shortName evidence="12">AlaRS</shortName>
    </alternativeName>
</protein>
<evidence type="ECO:0000256" key="9">
    <source>
        <dbReference type="ARBA" id="ARBA00022884"/>
    </source>
</evidence>
<dbReference type="CDD" id="cd00673">
    <property type="entry name" value="AlaRS_core"/>
    <property type="match status" value="1"/>
</dbReference>
<evidence type="ECO:0000313" key="16">
    <source>
        <dbReference type="Proteomes" id="UP000706151"/>
    </source>
</evidence>
<keyword evidence="5 12" id="KW-0479">Metal-binding</keyword>
<comment type="domain">
    <text evidence="12">Consists of three domains; the N-terminal catalytic domain, the editing domain and the C-terminal C-Ala domain. The editing domain removes incorrectly charged amino acids, while the C-Ala domain, along with tRNA(Ala), serves as a bridge to cooperatively bring together the editing and aminoacylation centers thus stimulating deacylation of misacylated tRNAs.</text>
</comment>
<feature type="binding site" evidence="12">
    <location>
        <position position="561"/>
    </location>
    <ligand>
        <name>Zn(2+)</name>
        <dbReference type="ChEBI" id="CHEBI:29105"/>
    </ligand>
</feature>
<dbReference type="Proteomes" id="UP000706151">
    <property type="component" value="Unassembled WGS sequence"/>
</dbReference>
<dbReference type="InterPro" id="IPR018162">
    <property type="entry name" value="Ala-tRNA-ligase_IIc_anticod-bd"/>
</dbReference>
<evidence type="ECO:0000259" key="14">
    <source>
        <dbReference type="PROSITE" id="PS50860"/>
    </source>
</evidence>
<feature type="binding site" evidence="12">
    <location>
        <position position="666"/>
    </location>
    <ligand>
        <name>Zn(2+)</name>
        <dbReference type="ChEBI" id="CHEBI:29105"/>
    </ligand>
</feature>
<dbReference type="Gene3D" id="6.10.250.550">
    <property type="match status" value="1"/>
</dbReference>
<comment type="caution">
    <text evidence="15">The sequence shown here is derived from an EMBL/GenBank/DDBJ whole genome shotgun (WGS) entry which is preliminary data.</text>
</comment>
<dbReference type="PRINTS" id="PR00980">
    <property type="entry name" value="TRNASYNTHALA"/>
</dbReference>
<dbReference type="FunFam" id="3.30.930.10:FF:000004">
    <property type="entry name" value="Alanine--tRNA ligase"/>
    <property type="match status" value="1"/>
</dbReference>
<dbReference type="Gene3D" id="3.30.54.20">
    <property type="match status" value="1"/>
</dbReference>
<keyword evidence="12" id="KW-0963">Cytoplasm</keyword>
<evidence type="ECO:0000256" key="4">
    <source>
        <dbReference type="ARBA" id="ARBA00022598"/>
    </source>
</evidence>
<dbReference type="InterPro" id="IPR018165">
    <property type="entry name" value="Ala-tRNA-synth_IIc_core"/>
</dbReference>
<comment type="subcellular location">
    <subcellularLocation>
        <location evidence="1 12">Cytoplasm</location>
    </subcellularLocation>
</comment>
<dbReference type="GO" id="GO:0006419">
    <property type="term" value="P:alanyl-tRNA aminoacylation"/>
    <property type="evidence" value="ECO:0007669"/>
    <property type="project" value="UniProtKB-UniRule"/>
</dbReference>
<evidence type="ECO:0000256" key="13">
    <source>
        <dbReference type="SAM" id="Coils"/>
    </source>
</evidence>
<dbReference type="GO" id="GO:0005829">
    <property type="term" value="C:cytosol"/>
    <property type="evidence" value="ECO:0007669"/>
    <property type="project" value="TreeGrafter"/>
</dbReference>
<evidence type="ECO:0000256" key="10">
    <source>
        <dbReference type="ARBA" id="ARBA00022917"/>
    </source>
</evidence>
<keyword evidence="4 12" id="KW-0436">Ligase</keyword>
<comment type="catalytic activity">
    <reaction evidence="12">
        <text>tRNA(Ala) + L-alanine + ATP = L-alanyl-tRNA(Ala) + AMP + diphosphate</text>
        <dbReference type="Rhea" id="RHEA:12540"/>
        <dbReference type="Rhea" id="RHEA-COMP:9657"/>
        <dbReference type="Rhea" id="RHEA-COMP:9923"/>
        <dbReference type="ChEBI" id="CHEBI:30616"/>
        <dbReference type="ChEBI" id="CHEBI:33019"/>
        <dbReference type="ChEBI" id="CHEBI:57972"/>
        <dbReference type="ChEBI" id="CHEBI:78442"/>
        <dbReference type="ChEBI" id="CHEBI:78497"/>
        <dbReference type="ChEBI" id="CHEBI:456215"/>
        <dbReference type="EC" id="6.1.1.7"/>
    </reaction>
</comment>
<dbReference type="Pfam" id="PF01411">
    <property type="entry name" value="tRNA-synt_2c"/>
    <property type="match status" value="1"/>
</dbReference>
<dbReference type="InterPro" id="IPR018164">
    <property type="entry name" value="Ala-tRNA-synth_IIc_N"/>
</dbReference>